<reference evidence="2" key="2">
    <citation type="journal article" date="2024" name="Plant">
        <title>Genomic evolution and insights into agronomic trait innovations of Sesamum species.</title>
        <authorList>
            <person name="Miao H."/>
            <person name="Wang L."/>
            <person name="Qu L."/>
            <person name="Liu H."/>
            <person name="Sun Y."/>
            <person name="Le M."/>
            <person name="Wang Q."/>
            <person name="Wei S."/>
            <person name="Zheng Y."/>
            <person name="Lin W."/>
            <person name="Duan Y."/>
            <person name="Cao H."/>
            <person name="Xiong S."/>
            <person name="Wang X."/>
            <person name="Wei L."/>
            <person name="Li C."/>
            <person name="Ma Q."/>
            <person name="Ju M."/>
            <person name="Zhao R."/>
            <person name="Li G."/>
            <person name="Mu C."/>
            <person name="Tian Q."/>
            <person name="Mei H."/>
            <person name="Zhang T."/>
            <person name="Gao T."/>
            <person name="Zhang H."/>
        </authorList>
    </citation>
    <scope>NUCLEOTIDE SEQUENCE</scope>
    <source>
        <strain evidence="2">G02</strain>
    </source>
</reference>
<evidence type="ECO:0000313" key="2">
    <source>
        <dbReference type="EMBL" id="KAL0367556.1"/>
    </source>
</evidence>
<name>A0AAW2QIQ6_SESRA</name>
<reference evidence="2" key="1">
    <citation type="submission" date="2020-06" db="EMBL/GenBank/DDBJ databases">
        <authorList>
            <person name="Li T."/>
            <person name="Hu X."/>
            <person name="Zhang T."/>
            <person name="Song X."/>
            <person name="Zhang H."/>
            <person name="Dai N."/>
            <person name="Sheng W."/>
            <person name="Hou X."/>
            <person name="Wei L."/>
        </authorList>
    </citation>
    <scope>NUCLEOTIDE SEQUENCE</scope>
    <source>
        <strain evidence="2">G02</strain>
        <tissue evidence="2">Leaf</tissue>
    </source>
</reference>
<feature type="compositionally biased region" description="Basic and acidic residues" evidence="1">
    <location>
        <begin position="37"/>
        <end position="84"/>
    </location>
</feature>
<comment type="caution">
    <text evidence="2">The sequence shown here is derived from an EMBL/GenBank/DDBJ whole genome shotgun (WGS) entry which is preliminary data.</text>
</comment>
<dbReference type="AlphaFoldDB" id="A0AAW2QIQ6"/>
<organism evidence="2">
    <name type="scientific">Sesamum radiatum</name>
    <name type="common">Black benniseed</name>
    <dbReference type="NCBI Taxonomy" id="300843"/>
    <lineage>
        <taxon>Eukaryota</taxon>
        <taxon>Viridiplantae</taxon>
        <taxon>Streptophyta</taxon>
        <taxon>Embryophyta</taxon>
        <taxon>Tracheophyta</taxon>
        <taxon>Spermatophyta</taxon>
        <taxon>Magnoliopsida</taxon>
        <taxon>eudicotyledons</taxon>
        <taxon>Gunneridae</taxon>
        <taxon>Pentapetalae</taxon>
        <taxon>asterids</taxon>
        <taxon>lamiids</taxon>
        <taxon>Lamiales</taxon>
        <taxon>Pedaliaceae</taxon>
        <taxon>Sesamum</taxon>
    </lineage>
</organism>
<evidence type="ECO:0000256" key="1">
    <source>
        <dbReference type="SAM" id="MobiDB-lite"/>
    </source>
</evidence>
<accession>A0AAW2QIQ6</accession>
<dbReference type="EMBL" id="JACGWJ010000015">
    <property type="protein sequence ID" value="KAL0367556.1"/>
    <property type="molecule type" value="Genomic_DNA"/>
</dbReference>
<protein>
    <submittedName>
        <fullName evidence="2">Uncharacterized protein</fullName>
    </submittedName>
</protein>
<feature type="compositionally biased region" description="Basic and acidic residues" evidence="1">
    <location>
        <begin position="1"/>
        <end position="21"/>
    </location>
</feature>
<gene>
    <name evidence="2" type="ORF">Sradi_3645700</name>
</gene>
<proteinExistence type="predicted"/>
<feature type="region of interest" description="Disordered" evidence="1">
    <location>
        <begin position="1"/>
        <end position="84"/>
    </location>
</feature>
<sequence length="84" mass="8871">MREREREKLAGRTADLGEGRGQRKGVAVGEEEGEGGESGHWDDGGDDEGRGRRKGEEEEGRAGEADLGARYDGGGDRGGGKRKG</sequence>